<organism evidence="2 3">
    <name type="scientific">Leishmania tarentolae</name>
    <name type="common">Sauroleishmania tarentolae</name>
    <dbReference type="NCBI Taxonomy" id="5689"/>
    <lineage>
        <taxon>Eukaryota</taxon>
        <taxon>Discoba</taxon>
        <taxon>Euglenozoa</taxon>
        <taxon>Kinetoplastea</taxon>
        <taxon>Metakinetoplastina</taxon>
        <taxon>Trypanosomatida</taxon>
        <taxon>Trypanosomatidae</taxon>
        <taxon>Leishmaniinae</taxon>
        <taxon>Leishmania</taxon>
        <taxon>lizard Leishmania</taxon>
    </lineage>
</organism>
<feature type="compositionally biased region" description="Basic and acidic residues" evidence="1">
    <location>
        <begin position="24"/>
        <end position="39"/>
    </location>
</feature>
<accession>A0A640KU98</accession>
<dbReference type="PANTHER" id="PTHR23244:SF456">
    <property type="entry name" value="MULTIPLE EPIDERMAL GROWTH FACTOR-LIKE DOMAINS PROTEIN 8"/>
    <property type="match status" value="1"/>
</dbReference>
<gene>
    <name evidence="2" type="ORF">LtaPh_3614600</name>
</gene>
<dbReference type="PANTHER" id="PTHR23244">
    <property type="entry name" value="KELCH REPEAT DOMAIN"/>
    <property type="match status" value="1"/>
</dbReference>
<comment type="caution">
    <text evidence="2">The sequence shown here is derived from an EMBL/GenBank/DDBJ whole genome shotgun (WGS) entry which is preliminary data.</text>
</comment>
<feature type="compositionally biased region" description="Basic residues" evidence="1">
    <location>
        <begin position="889"/>
        <end position="899"/>
    </location>
</feature>
<dbReference type="InterPro" id="IPR015915">
    <property type="entry name" value="Kelch-typ_b-propeller"/>
</dbReference>
<evidence type="ECO:0000256" key="1">
    <source>
        <dbReference type="SAM" id="MobiDB-lite"/>
    </source>
</evidence>
<dbReference type="VEuPathDB" id="TriTrypDB:LtaPh_3614600"/>
<evidence type="ECO:0000313" key="2">
    <source>
        <dbReference type="EMBL" id="GET93213.1"/>
    </source>
</evidence>
<feature type="region of interest" description="Disordered" evidence="1">
    <location>
        <begin position="767"/>
        <end position="798"/>
    </location>
</feature>
<feature type="compositionally biased region" description="Polar residues" evidence="1">
    <location>
        <begin position="464"/>
        <end position="478"/>
    </location>
</feature>
<feature type="compositionally biased region" description="Basic and acidic residues" evidence="1">
    <location>
        <begin position="643"/>
        <end position="659"/>
    </location>
</feature>
<feature type="compositionally biased region" description="Acidic residues" evidence="1">
    <location>
        <begin position="604"/>
        <end position="613"/>
    </location>
</feature>
<dbReference type="AlphaFoldDB" id="A0A640KU98"/>
<protein>
    <submittedName>
        <fullName evidence="2">Uncharacterized protein</fullName>
    </submittedName>
</protein>
<evidence type="ECO:0000313" key="3">
    <source>
        <dbReference type="Proteomes" id="UP000419144"/>
    </source>
</evidence>
<proteinExistence type="predicted"/>
<dbReference type="SUPFAM" id="SSF117281">
    <property type="entry name" value="Kelch motif"/>
    <property type="match status" value="1"/>
</dbReference>
<dbReference type="Pfam" id="PF24681">
    <property type="entry name" value="Kelch_KLHDC2_KLHL20_DRC7"/>
    <property type="match status" value="1"/>
</dbReference>
<sequence length="1110" mass="122420">MAHPIHENVTPSSAQAILSTINTDNDRKQNVDIQDHPRDGFGGAAQDKKSTFPHPRTLIGVRGSVLPEKKGGLPKIGHVGVCYRQDVYVFGGVNNKGQFSNHVFCYQKQTLQWHEVRGVGVVPRGRANHAAVLIGNKIYVHGGHRNLEVFDDLFAYEIDTARWEKISCERSQGPGPTFLHSMVYIPSLESLFILGGIHQRELNNCLGHLFDIRNRIWTGVPPPSSVNAQHLQLVTATYHDPSAVVVVLGLMDADVMQESTMSTPHVHVFHPATFVWRRVDTSTAPMSPLPFRMESVWESLLHLLIPSGGGVYDPALESWMFPLPSTVMDNPEDDDAASERPPTADSGLPPLPLNKYGFLVLDLKTMSWSLVPCNLPRKLVAELNAVNRVMREKMEKLLIRNNTSPAALALSGVPSQSKSAVQQPGDSAAVLGMSSASLTLSPSGSSPRQSLVLRSQLLPLPPKESSSASVTWPRQSGSRPPAALGSNEAKTAALLSASRYRRLFFFDEAPEFMRKYTLVVLRAEPFKSGKVRPLDYLVLHGGLTGPSDYAMLMFSPILSQSNVNGAMPIGGTGLGAYSKSIRDRDIADGGIQTESSLTEKHSTEDDDYEEDSSDDVKSLVSNITSKTECSSQRSYRRTAPHPPPKEVKGLVDSRGAKYSDDDDYEMDTEEQSKNSGAAQKSFLLPTLQSGRTPQNYYRFALQFAPGNSIQKESLLPYPTIPVAVLQTPKDVQRWSRNYYADQRRWLSERIKEAMIEDRKLRRLRHLNKARQGQKATVSGTQGHGTLAGAAEQGDDSDSELDFRMSSLYEPEMGHDRRMQGGNTLSYLLSCEDELMRNSVHAASTHMEAPKRRLRDFFEQHGLDAFEEMDVQQYEMELRRAFGGNNAKLGPRRRDPKLKGRTLVPESVTTKASKKLESSQLTRNSPSSDGTMRSASELQGTDSGFERLRLKGWKDVGRERMAAGVCRDSTISGLTGGITGGSVDVRKLPAYMLLRRSIARLRGDSSPYEIHRRQAQLRWRYLRALVCTGDAADLLYLESQTDSKMKGIGVTGTQGLMLAPELCFLGPLQAHRVPCKPVPYNVSAGSTPALASSSRLAQVTASGMVVYHVLS</sequence>
<feature type="region of interest" description="Disordered" evidence="1">
    <location>
        <begin position="589"/>
        <end position="680"/>
    </location>
</feature>
<reference evidence="2" key="1">
    <citation type="submission" date="2019-11" db="EMBL/GenBank/DDBJ databases">
        <title>Leishmania tarentolae CDS.</title>
        <authorList>
            <person name="Goto Y."/>
            <person name="Yamagishi J."/>
        </authorList>
    </citation>
    <scope>NUCLEOTIDE SEQUENCE [LARGE SCALE GENOMIC DNA]</scope>
    <source>
        <strain evidence="2">Parrot Tar II</strain>
    </source>
</reference>
<feature type="region of interest" description="Disordered" evidence="1">
    <location>
        <begin position="460"/>
        <end position="486"/>
    </location>
</feature>
<dbReference type="OrthoDB" id="10251809at2759"/>
<feature type="region of interest" description="Disordered" evidence="1">
    <location>
        <begin position="883"/>
        <end position="940"/>
    </location>
</feature>
<name>A0A640KU98_LEITA</name>
<feature type="compositionally biased region" description="Polar residues" evidence="1">
    <location>
        <begin position="917"/>
        <end position="940"/>
    </location>
</feature>
<dbReference type="FunFam" id="2.120.10.80:FF:000182">
    <property type="entry name" value="Kelch_motif/Galactose_oxidase_-_central_domain_containing_protein_-_putative"/>
    <property type="match status" value="1"/>
</dbReference>
<dbReference type="Proteomes" id="UP000419144">
    <property type="component" value="Unassembled WGS sequence"/>
</dbReference>
<dbReference type="EMBL" id="BLBS01000057">
    <property type="protein sequence ID" value="GET93213.1"/>
    <property type="molecule type" value="Genomic_DNA"/>
</dbReference>
<feature type="region of interest" description="Disordered" evidence="1">
    <location>
        <begin position="327"/>
        <end position="348"/>
    </location>
</feature>
<feature type="region of interest" description="Disordered" evidence="1">
    <location>
        <begin position="23"/>
        <end position="51"/>
    </location>
</feature>
<feature type="compositionally biased region" description="Acidic residues" evidence="1">
    <location>
        <begin position="660"/>
        <end position="669"/>
    </location>
</feature>
<feature type="compositionally biased region" description="Polar residues" evidence="1">
    <location>
        <begin position="619"/>
        <end position="633"/>
    </location>
</feature>
<keyword evidence="3" id="KW-1185">Reference proteome</keyword>
<dbReference type="Gene3D" id="2.120.10.80">
    <property type="entry name" value="Kelch-type beta propeller"/>
    <property type="match status" value="1"/>
</dbReference>